<evidence type="ECO:0000313" key="10">
    <source>
        <dbReference type="Proteomes" id="UP000188729"/>
    </source>
</evidence>
<proteinExistence type="inferred from homology"/>
<dbReference type="GO" id="GO:0071555">
    <property type="term" value="P:cell wall organization"/>
    <property type="evidence" value="ECO:0007669"/>
    <property type="project" value="UniProtKB-KW"/>
</dbReference>
<feature type="region of interest" description="Disordered" evidence="6">
    <location>
        <begin position="38"/>
        <end position="58"/>
    </location>
</feature>
<dbReference type="EMBL" id="MPSB01000001">
    <property type="protein sequence ID" value="ONF97580.1"/>
    <property type="molecule type" value="Genomic_DNA"/>
</dbReference>
<dbReference type="NCBIfam" id="TIGR00413">
    <property type="entry name" value="rlpA"/>
    <property type="match status" value="1"/>
</dbReference>
<dbReference type="InterPro" id="IPR036680">
    <property type="entry name" value="SPOR-like_sf"/>
</dbReference>
<comment type="similarity">
    <text evidence="4 5">Belongs to the RlpA family.</text>
</comment>
<dbReference type="SUPFAM" id="SSF110997">
    <property type="entry name" value="Sporulation related repeat"/>
    <property type="match status" value="1"/>
</dbReference>
<evidence type="ECO:0000256" key="7">
    <source>
        <dbReference type="SAM" id="SignalP"/>
    </source>
</evidence>
<evidence type="ECO:0000256" key="3">
    <source>
        <dbReference type="ARBA" id="ARBA00023316"/>
    </source>
</evidence>
<keyword evidence="10" id="KW-1185">Reference proteome</keyword>
<dbReference type="InterPro" id="IPR009009">
    <property type="entry name" value="RlpA-like_DPBB"/>
</dbReference>
<dbReference type="Proteomes" id="UP000188729">
    <property type="component" value="Unassembled WGS sequence"/>
</dbReference>
<dbReference type="EC" id="4.2.2.-" evidence="4"/>
<dbReference type="PANTHER" id="PTHR34183:SF8">
    <property type="entry name" value="ENDOLYTIC PEPTIDOGLYCAN TRANSGLYCOSYLASE RLPA-RELATED"/>
    <property type="match status" value="1"/>
</dbReference>
<dbReference type="InterPro" id="IPR034718">
    <property type="entry name" value="RlpA"/>
</dbReference>
<evidence type="ECO:0000256" key="2">
    <source>
        <dbReference type="ARBA" id="ARBA00023239"/>
    </source>
</evidence>
<protein>
    <recommendedName>
        <fullName evidence="4">Endolytic peptidoglycan transglycosylase RlpA</fullName>
        <ecNumber evidence="4">4.2.2.-</ecNumber>
    </recommendedName>
</protein>
<comment type="caution">
    <text evidence="9">The sequence shown here is derived from an EMBL/GenBank/DDBJ whole genome shotgun (WGS) entry which is preliminary data.</text>
</comment>
<sequence length="287" mass="29271">MRLNAKALAALLWLAGCSGGGDLPRPPIADTAVRSRDAPAPLPAEAGDARGPAGTSGMGASRYDTVGYASWYGDEFAGSPTASGTPFAPDAITAAHRTLPLGSHAEVTALGSGRTILVLINDRGPTHAEREIDLSRGAAALLGLGGEPTAPVRVRAVTATSSDAAALAAGRPAGLRLSAPPSLLAALRAQLKPAASTATPPLPRRRAPPGAAGYLVQVAAFSSESRARALATTLDGYVEPAGRLHRVRLGPFPDAAVAQRARDDAARRGYGDATIIIQPDQPRVERP</sequence>
<dbReference type="InterPro" id="IPR036908">
    <property type="entry name" value="RlpA-like_sf"/>
</dbReference>
<feature type="chain" id="PRO_5013410460" description="Endolytic peptidoglycan transglycosylase RlpA" evidence="7">
    <location>
        <begin position="21"/>
        <end position="287"/>
    </location>
</feature>
<keyword evidence="3 4" id="KW-0961">Cell wall biogenesis/degradation</keyword>
<dbReference type="GO" id="GO:0000270">
    <property type="term" value="P:peptidoglycan metabolic process"/>
    <property type="evidence" value="ECO:0007669"/>
    <property type="project" value="UniProtKB-UniRule"/>
</dbReference>
<dbReference type="OrthoDB" id="9779128at2"/>
<dbReference type="GO" id="GO:0042834">
    <property type="term" value="F:peptidoglycan binding"/>
    <property type="evidence" value="ECO:0007669"/>
    <property type="project" value="InterPro"/>
</dbReference>
<dbReference type="Gene3D" id="3.30.70.1070">
    <property type="entry name" value="Sporulation related repeat"/>
    <property type="match status" value="1"/>
</dbReference>
<dbReference type="Pfam" id="PF03330">
    <property type="entry name" value="DPBB_1"/>
    <property type="match status" value="1"/>
</dbReference>
<dbReference type="STRING" id="1915074.SPHI_02110"/>
<evidence type="ECO:0000313" key="9">
    <source>
        <dbReference type="EMBL" id="ONF97580.1"/>
    </source>
</evidence>
<keyword evidence="2 4" id="KW-0456">Lyase</keyword>
<keyword evidence="1 7" id="KW-0732">Signal</keyword>
<reference evidence="9 10" key="1">
    <citation type="submission" date="2016-11" db="EMBL/GenBank/DDBJ databases">
        <title>Genome sequence of Sphingomonas jeddahensis G39.</title>
        <authorList>
            <person name="Poehlein A."/>
            <person name="Wuebbeler J.H."/>
            <person name="Steinbuechel A."/>
            <person name="Daniel R."/>
        </authorList>
    </citation>
    <scope>NUCLEOTIDE SEQUENCE [LARGE SCALE GENOMIC DNA]</scope>
    <source>
        <strain evidence="9 10">G39</strain>
    </source>
</reference>
<keyword evidence="4" id="KW-0472">Membrane</keyword>
<dbReference type="Pfam" id="PF05036">
    <property type="entry name" value="SPOR"/>
    <property type="match status" value="1"/>
</dbReference>
<dbReference type="GO" id="GO:0008932">
    <property type="term" value="F:lytic endotransglycosylase activity"/>
    <property type="evidence" value="ECO:0007669"/>
    <property type="project" value="UniProtKB-UniRule"/>
</dbReference>
<dbReference type="InterPro" id="IPR012997">
    <property type="entry name" value="RplA"/>
</dbReference>
<keyword evidence="4" id="KW-0564">Palmitate</keyword>
<dbReference type="HAMAP" id="MF_02071">
    <property type="entry name" value="RlpA"/>
    <property type="match status" value="1"/>
</dbReference>
<evidence type="ECO:0000256" key="1">
    <source>
        <dbReference type="ARBA" id="ARBA00022729"/>
    </source>
</evidence>
<evidence type="ECO:0000256" key="4">
    <source>
        <dbReference type="HAMAP-Rule" id="MF_02071"/>
    </source>
</evidence>
<accession>A0A1V2EY97</accession>
<feature type="domain" description="SPOR" evidence="8">
    <location>
        <begin position="199"/>
        <end position="279"/>
    </location>
</feature>
<organism evidence="9 10">
    <name type="scientific">Sphingomonas jeddahensis</name>
    <dbReference type="NCBI Taxonomy" id="1915074"/>
    <lineage>
        <taxon>Bacteria</taxon>
        <taxon>Pseudomonadati</taxon>
        <taxon>Pseudomonadota</taxon>
        <taxon>Alphaproteobacteria</taxon>
        <taxon>Sphingomonadales</taxon>
        <taxon>Sphingomonadaceae</taxon>
        <taxon>Sphingomonas</taxon>
    </lineage>
</organism>
<dbReference type="PROSITE" id="PS51257">
    <property type="entry name" value="PROKAR_LIPOPROTEIN"/>
    <property type="match status" value="1"/>
</dbReference>
<dbReference type="RefSeq" id="WP_076743031.1">
    <property type="nucleotide sequence ID" value="NZ_MPSB01000001.1"/>
</dbReference>
<comment type="subcellular location">
    <subcellularLocation>
        <location evidence="4">Cell membrane</location>
        <topology evidence="4">Lipid-anchor</topology>
    </subcellularLocation>
</comment>
<dbReference type="GO" id="GO:0005886">
    <property type="term" value="C:plasma membrane"/>
    <property type="evidence" value="ECO:0007669"/>
    <property type="project" value="UniProtKB-SubCell"/>
</dbReference>
<dbReference type="PANTHER" id="PTHR34183">
    <property type="entry name" value="ENDOLYTIC PEPTIDOGLYCAN TRANSGLYCOSYLASE RLPA"/>
    <property type="match status" value="1"/>
</dbReference>
<keyword evidence="4" id="KW-1003">Cell membrane</keyword>
<dbReference type="SUPFAM" id="SSF50685">
    <property type="entry name" value="Barwin-like endoglucanases"/>
    <property type="match status" value="1"/>
</dbReference>
<dbReference type="CDD" id="cd22268">
    <property type="entry name" value="DPBB_RlpA-like"/>
    <property type="match status" value="1"/>
</dbReference>
<dbReference type="AlphaFoldDB" id="A0A1V2EY97"/>
<dbReference type="PROSITE" id="PS51724">
    <property type="entry name" value="SPOR"/>
    <property type="match status" value="1"/>
</dbReference>
<dbReference type="Gene3D" id="2.40.40.10">
    <property type="entry name" value="RlpA-like domain"/>
    <property type="match status" value="1"/>
</dbReference>
<gene>
    <name evidence="4" type="primary">rlpA</name>
    <name evidence="9" type="ORF">SPHI_02110</name>
</gene>
<keyword evidence="4" id="KW-0449">Lipoprotein</keyword>
<comment type="function">
    <text evidence="4">Lytic transglycosylase with a strong preference for naked glycan strands that lack stem peptides.</text>
</comment>
<dbReference type="InterPro" id="IPR007730">
    <property type="entry name" value="SPOR-like_dom"/>
</dbReference>
<evidence type="ECO:0000256" key="6">
    <source>
        <dbReference type="SAM" id="MobiDB-lite"/>
    </source>
</evidence>
<feature type="signal peptide" evidence="7">
    <location>
        <begin position="1"/>
        <end position="20"/>
    </location>
</feature>
<name>A0A1V2EY97_9SPHN</name>
<evidence type="ECO:0000259" key="8">
    <source>
        <dbReference type="PROSITE" id="PS51724"/>
    </source>
</evidence>
<evidence type="ECO:0000256" key="5">
    <source>
        <dbReference type="RuleBase" id="RU003495"/>
    </source>
</evidence>